<comment type="caution">
    <text evidence="2">The sequence shown here is derived from an EMBL/GenBank/DDBJ whole genome shotgun (WGS) entry which is preliminary data.</text>
</comment>
<reference evidence="2" key="2">
    <citation type="submission" date="2023-03" db="EMBL/GenBank/DDBJ databases">
        <authorList>
            <person name="Inwood S.N."/>
            <person name="Skelly J.G."/>
            <person name="Guhlin J."/>
            <person name="Harrop T.W.R."/>
            <person name="Goldson S.G."/>
            <person name="Dearden P.K."/>
        </authorList>
    </citation>
    <scope>NUCLEOTIDE SEQUENCE</scope>
    <source>
        <strain evidence="2">Irish</strain>
        <tissue evidence="2">Whole body</tissue>
    </source>
</reference>
<keyword evidence="1" id="KW-0472">Membrane</keyword>
<keyword evidence="1" id="KW-0812">Transmembrane</keyword>
<reference evidence="2" key="1">
    <citation type="journal article" date="2023" name="bioRxiv">
        <title>Scaffold-level genome assemblies of two parasitoid biocontrol wasps reveal the parthenogenesis mechanism and an associated novel virus.</title>
        <authorList>
            <person name="Inwood S."/>
            <person name="Skelly J."/>
            <person name="Guhlin J."/>
            <person name="Harrop T."/>
            <person name="Goldson S."/>
            <person name="Dearden P."/>
        </authorList>
    </citation>
    <scope>NUCLEOTIDE SEQUENCE</scope>
    <source>
        <strain evidence="2">Irish</strain>
        <tissue evidence="2">Whole body</tissue>
    </source>
</reference>
<dbReference type="EMBL" id="JAQQBS010001423">
    <property type="protein sequence ID" value="KAK0160296.1"/>
    <property type="molecule type" value="Genomic_DNA"/>
</dbReference>
<dbReference type="Proteomes" id="UP001168990">
    <property type="component" value="Unassembled WGS sequence"/>
</dbReference>
<protein>
    <submittedName>
        <fullName evidence="2">Uncharacterized protein</fullName>
    </submittedName>
</protein>
<accession>A0AA39C9C4</accession>
<evidence type="ECO:0000256" key="1">
    <source>
        <dbReference type="SAM" id="Phobius"/>
    </source>
</evidence>
<sequence length="109" mass="12537">MPPFFVKLPKYLFLAEFENQIHTRTFDETIAISVTKNCIKIFREKIHLFEFETSLIANSFNFREMFKNANEKISKLSRNLCKNSKPQIALSLVLGLASLVVLAVTPTLQ</sequence>
<evidence type="ECO:0000313" key="3">
    <source>
        <dbReference type="Proteomes" id="UP001168990"/>
    </source>
</evidence>
<keyword evidence="1" id="KW-1133">Transmembrane helix</keyword>
<evidence type="ECO:0000313" key="2">
    <source>
        <dbReference type="EMBL" id="KAK0160296.1"/>
    </source>
</evidence>
<proteinExistence type="predicted"/>
<gene>
    <name evidence="2" type="ORF">PV328_007724</name>
</gene>
<name>A0AA39C9C4_9HYME</name>
<keyword evidence="3" id="KW-1185">Reference proteome</keyword>
<dbReference type="AlphaFoldDB" id="A0AA39C9C4"/>
<organism evidence="2 3">
    <name type="scientific">Microctonus aethiopoides</name>
    <dbReference type="NCBI Taxonomy" id="144406"/>
    <lineage>
        <taxon>Eukaryota</taxon>
        <taxon>Metazoa</taxon>
        <taxon>Ecdysozoa</taxon>
        <taxon>Arthropoda</taxon>
        <taxon>Hexapoda</taxon>
        <taxon>Insecta</taxon>
        <taxon>Pterygota</taxon>
        <taxon>Neoptera</taxon>
        <taxon>Endopterygota</taxon>
        <taxon>Hymenoptera</taxon>
        <taxon>Apocrita</taxon>
        <taxon>Ichneumonoidea</taxon>
        <taxon>Braconidae</taxon>
        <taxon>Euphorinae</taxon>
        <taxon>Microctonus</taxon>
    </lineage>
</organism>
<feature type="transmembrane region" description="Helical" evidence="1">
    <location>
        <begin position="88"/>
        <end position="108"/>
    </location>
</feature>